<dbReference type="EMBL" id="JAESIY010000004">
    <property type="protein sequence ID" value="MBL3656237.1"/>
    <property type="molecule type" value="Genomic_DNA"/>
</dbReference>
<dbReference type="PIRSF" id="PIRSF016557">
    <property type="entry name" value="Caps_synth_CpsB"/>
    <property type="match status" value="1"/>
</dbReference>
<dbReference type="InterPro" id="IPR016195">
    <property type="entry name" value="Pol/histidinol_Pase-like"/>
</dbReference>
<evidence type="ECO:0000256" key="4">
    <source>
        <dbReference type="ARBA" id="ARBA00051722"/>
    </source>
</evidence>
<sequence>MFNIFKKKNTSPKKFLKTDLHSHLLPQLDDGVESFSEALEIIKGLKSLGYNKIITTPHVMYDFYDNTPETILDQLKSLQKEIQENEIDIDLQASAEYYLDENLVEMVSKKPEKLLTFGDNYFLFETSFMNEPFYLQEFIFEAKSKGLNPIMAHPERYAYIHSDFSKIEDLINRGVLMQVNINSFSGYYSKEVKKTAEKLVDKGLVHFIGSDCHNLKHFAVMQKSVTEKYYKKALDLPLLNERL</sequence>
<dbReference type="AlphaFoldDB" id="A0A937F4I3"/>
<keyword evidence="6" id="KW-1185">Reference proteome</keyword>
<comment type="similarity">
    <text evidence="1">Belongs to the metallo-dependent hydrolases superfamily. CpsB/CapC family.</text>
</comment>
<protein>
    <recommendedName>
        <fullName evidence="2">protein-tyrosine-phosphatase</fullName>
        <ecNumber evidence="2">3.1.3.48</ecNumber>
    </recommendedName>
</protein>
<dbReference type="Proteomes" id="UP000659388">
    <property type="component" value="Unassembled WGS sequence"/>
</dbReference>
<dbReference type="Gene3D" id="3.20.20.140">
    <property type="entry name" value="Metal-dependent hydrolases"/>
    <property type="match status" value="1"/>
</dbReference>
<proteinExistence type="inferred from homology"/>
<dbReference type="GO" id="GO:0004725">
    <property type="term" value="F:protein tyrosine phosphatase activity"/>
    <property type="evidence" value="ECO:0007669"/>
    <property type="project" value="UniProtKB-EC"/>
</dbReference>
<dbReference type="Pfam" id="PF19567">
    <property type="entry name" value="CpsB_CapC"/>
    <property type="match status" value="1"/>
</dbReference>
<evidence type="ECO:0000313" key="6">
    <source>
        <dbReference type="Proteomes" id="UP000659388"/>
    </source>
</evidence>
<evidence type="ECO:0000256" key="2">
    <source>
        <dbReference type="ARBA" id="ARBA00013064"/>
    </source>
</evidence>
<dbReference type="SUPFAM" id="SSF89550">
    <property type="entry name" value="PHP domain-like"/>
    <property type="match status" value="1"/>
</dbReference>
<name>A0A937F4I3_9BACT</name>
<reference evidence="5" key="1">
    <citation type="submission" date="2021-01" db="EMBL/GenBank/DDBJ databases">
        <title>Fulvivirga kasyanovii gen. nov., sp nov., a novel member of the phylum Bacteroidetes isolated from seawater in a mussel farm.</title>
        <authorList>
            <person name="Zhao L.-H."/>
            <person name="Wang Z.-J."/>
        </authorList>
    </citation>
    <scope>NUCLEOTIDE SEQUENCE</scope>
    <source>
        <strain evidence="5">2943</strain>
    </source>
</reference>
<dbReference type="GO" id="GO:0030145">
    <property type="term" value="F:manganese ion binding"/>
    <property type="evidence" value="ECO:0007669"/>
    <property type="project" value="InterPro"/>
</dbReference>
<evidence type="ECO:0000256" key="1">
    <source>
        <dbReference type="ARBA" id="ARBA00005750"/>
    </source>
</evidence>
<accession>A0A937F4I3</accession>
<keyword evidence="3" id="KW-0378">Hydrolase</keyword>
<comment type="catalytic activity">
    <reaction evidence="4">
        <text>O-phospho-L-tyrosyl-[protein] + H2O = L-tyrosyl-[protein] + phosphate</text>
        <dbReference type="Rhea" id="RHEA:10684"/>
        <dbReference type="Rhea" id="RHEA-COMP:10136"/>
        <dbReference type="Rhea" id="RHEA-COMP:20101"/>
        <dbReference type="ChEBI" id="CHEBI:15377"/>
        <dbReference type="ChEBI" id="CHEBI:43474"/>
        <dbReference type="ChEBI" id="CHEBI:46858"/>
        <dbReference type="ChEBI" id="CHEBI:61978"/>
        <dbReference type="EC" id="3.1.3.48"/>
    </reaction>
</comment>
<comment type="caution">
    <text evidence="5">The sequence shown here is derived from an EMBL/GenBank/DDBJ whole genome shotgun (WGS) entry which is preliminary data.</text>
</comment>
<dbReference type="RefSeq" id="WP_202244027.1">
    <property type="nucleotide sequence ID" value="NZ_JAESIY010000004.1"/>
</dbReference>
<organism evidence="5 6">
    <name type="scientific">Fulvivirga sediminis</name>
    <dbReference type="NCBI Taxonomy" id="2803949"/>
    <lineage>
        <taxon>Bacteria</taxon>
        <taxon>Pseudomonadati</taxon>
        <taxon>Bacteroidota</taxon>
        <taxon>Cytophagia</taxon>
        <taxon>Cytophagales</taxon>
        <taxon>Fulvivirgaceae</taxon>
        <taxon>Fulvivirga</taxon>
    </lineage>
</organism>
<dbReference type="PANTHER" id="PTHR39181">
    <property type="entry name" value="TYROSINE-PROTEIN PHOSPHATASE YWQE"/>
    <property type="match status" value="1"/>
</dbReference>
<dbReference type="PANTHER" id="PTHR39181:SF1">
    <property type="entry name" value="TYROSINE-PROTEIN PHOSPHATASE YWQE"/>
    <property type="match status" value="1"/>
</dbReference>
<dbReference type="InterPro" id="IPR016667">
    <property type="entry name" value="Caps_polysacc_synth_CpsB/CapC"/>
</dbReference>
<evidence type="ECO:0000256" key="3">
    <source>
        <dbReference type="ARBA" id="ARBA00022801"/>
    </source>
</evidence>
<evidence type="ECO:0000313" key="5">
    <source>
        <dbReference type="EMBL" id="MBL3656237.1"/>
    </source>
</evidence>
<gene>
    <name evidence="5" type="ORF">JL102_08855</name>
</gene>
<dbReference type="EC" id="3.1.3.48" evidence="2"/>